<name>A0A1Y6G015_9GAMM</name>
<sequence length="383" mass="42655">MRLKQRIRIELHYLLTFHSTDRLWQMPVAAALAIGLPLLVGVYFGRLDYGLVSSLGGLVFLYVPETPLYHRMLKLMACAFGMTACYTLGLISQFFPVFMVPSLIFISVLATMVSRFYGLGPPGSLFFITAAGIAAYTPMDGRSVPLMIGLFSMGTILACAIAFFYSVNVLRIRAPHRVLPWPRPTFGFVVFDAVVIGFFIGLSLAVAQLLQLEKPYWVPLSCLAVIQGASVRDIWDKQLHRVLGTAIGMLLAWFLLEQPLNQWSIALVMMLLAFLIEFMVVRHYVVAAIFFTPLTILIAEAASLGETSVDTLIEARFYDTLLGCLFGLLGGICIHSKRFRLKAGKQLRRIIPNRWLNNLAADEAEIEDLSASKHKAKTTPDNK</sequence>
<feature type="transmembrane region" description="Helical" evidence="5">
    <location>
        <begin position="23"/>
        <end position="43"/>
    </location>
</feature>
<dbReference type="AlphaFoldDB" id="A0A1Y6G015"/>
<evidence type="ECO:0000259" key="6">
    <source>
        <dbReference type="Pfam" id="PF13515"/>
    </source>
</evidence>
<feature type="transmembrane region" description="Helical" evidence="5">
    <location>
        <begin position="186"/>
        <end position="210"/>
    </location>
</feature>
<keyword evidence="8" id="KW-1185">Reference proteome</keyword>
<keyword evidence="4 5" id="KW-0472">Membrane</keyword>
<organism evidence="7 8">
    <name type="scientific">Pseudidiomarina planktonica</name>
    <dbReference type="NCBI Taxonomy" id="1323738"/>
    <lineage>
        <taxon>Bacteria</taxon>
        <taxon>Pseudomonadati</taxon>
        <taxon>Pseudomonadota</taxon>
        <taxon>Gammaproteobacteria</taxon>
        <taxon>Alteromonadales</taxon>
        <taxon>Idiomarinaceae</taxon>
        <taxon>Pseudidiomarina</taxon>
    </lineage>
</organism>
<evidence type="ECO:0000256" key="1">
    <source>
        <dbReference type="ARBA" id="ARBA00004141"/>
    </source>
</evidence>
<keyword evidence="3 5" id="KW-1133">Transmembrane helix</keyword>
<evidence type="ECO:0000256" key="5">
    <source>
        <dbReference type="SAM" id="Phobius"/>
    </source>
</evidence>
<dbReference type="EMBL" id="FXWH01000002">
    <property type="protein sequence ID" value="SMQ79874.1"/>
    <property type="molecule type" value="Genomic_DNA"/>
</dbReference>
<comment type="subcellular location">
    <subcellularLocation>
        <location evidence="1">Membrane</location>
        <topology evidence="1">Multi-pass membrane protein</topology>
    </subcellularLocation>
</comment>
<keyword evidence="2 5" id="KW-0812">Transmembrane</keyword>
<feature type="transmembrane region" description="Helical" evidence="5">
    <location>
        <begin position="49"/>
        <end position="65"/>
    </location>
</feature>
<evidence type="ECO:0000256" key="4">
    <source>
        <dbReference type="ARBA" id="ARBA00023136"/>
    </source>
</evidence>
<dbReference type="InterPro" id="IPR049453">
    <property type="entry name" value="Memb_transporter_dom"/>
</dbReference>
<reference evidence="8" key="1">
    <citation type="submission" date="2017-04" db="EMBL/GenBank/DDBJ databases">
        <authorList>
            <person name="Varghese N."/>
            <person name="Submissions S."/>
        </authorList>
    </citation>
    <scope>NUCLEOTIDE SEQUENCE [LARGE SCALE GENOMIC DNA]</scope>
</reference>
<feature type="transmembrane region" description="Helical" evidence="5">
    <location>
        <begin position="123"/>
        <end position="139"/>
    </location>
</feature>
<evidence type="ECO:0000313" key="8">
    <source>
        <dbReference type="Proteomes" id="UP000194450"/>
    </source>
</evidence>
<feature type="transmembrane region" description="Helical" evidence="5">
    <location>
        <begin position="317"/>
        <end position="335"/>
    </location>
</feature>
<feature type="transmembrane region" description="Helical" evidence="5">
    <location>
        <begin position="285"/>
        <end position="305"/>
    </location>
</feature>
<dbReference type="Pfam" id="PF13515">
    <property type="entry name" value="FUSC_2"/>
    <property type="match status" value="1"/>
</dbReference>
<accession>A0A1Y6G015</accession>
<feature type="transmembrane region" description="Helical" evidence="5">
    <location>
        <begin position="145"/>
        <end position="165"/>
    </location>
</feature>
<proteinExistence type="predicted"/>
<dbReference type="RefSeq" id="WP_198678023.1">
    <property type="nucleotide sequence ID" value="NZ_FXWH01000002.1"/>
</dbReference>
<evidence type="ECO:0000313" key="7">
    <source>
        <dbReference type="EMBL" id="SMQ79874.1"/>
    </source>
</evidence>
<dbReference type="GO" id="GO:0016020">
    <property type="term" value="C:membrane"/>
    <property type="evidence" value="ECO:0007669"/>
    <property type="project" value="UniProtKB-SubCell"/>
</dbReference>
<evidence type="ECO:0000256" key="2">
    <source>
        <dbReference type="ARBA" id="ARBA00022692"/>
    </source>
</evidence>
<feature type="domain" description="Integral membrane bound transporter" evidence="6">
    <location>
        <begin position="203"/>
        <end position="329"/>
    </location>
</feature>
<gene>
    <name evidence="7" type="ORF">SAMN06297229_1800</name>
</gene>
<protein>
    <submittedName>
        <fullName evidence="7">Fusaric acid resistance protein-like</fullName>
    </submittedName>
</protein>
<evidence type="ECO:0000256" key="3">
    <source>
        <dbReference type="ARBA" id="ARBA00022989"/>
    </source>
</evidence>
<feature type="transmembrane region" description="Helical" evidence="5">
    <location>
        <begin position="262"/>
        <end position="280"/>
    </location>
</feature>
<dbReference type="Proteomes" id="UP000194450">
    <property type="component" value="Unassembled WGS sequence"/>
</dbReference>